<evidence type="ECO:0000256" key="1">
    <source>
        <dbReference type="SAM" id="MobiDB-lite"/>
    </source>
</evidence>
<feature type="compositionally biased region" description="Basic and acidic residues" evidence="1">
    <location>
        <begin position="38"/>
        <end position="55"/>
    </location>
</feature>
<keyword evidence="2" id="KW-1185">Reference proteome</keyword>
<proteinExistence type="predicted"/>
<organism evidence="2 3">
    <name type="scientific">Caenorhabditis tropicalis</name>
    <dbReference type="NCBI Taxonomy" id="1561998"/>
    <lineage>
        <taxon>Eukaryota</taxon>
        <taxon>Metazoa</taxon>
        <taxon>Ecdysozoa</taxon>
        <taxon>Nematoda</taxon>
        <taxon>Chromadorea</taxon>
        <taxon>Rhabditida</taxon>
        <taxon>Rhabditina</taxon>
        <taxon>Rhabditomorpha</taxon>
        <taxon>Rhabditoidea</taxon>
        <taxon>Rhabditidae</taxon>
        <taxon>Peloderinae</taxon>
        <taxon>Caenorhabditis</taxon>
    </lineage>
</organism>
<reference evidence="3" key="1">
    <citation type="submission" date="2016-11" db="UniProtKB">
        <authorList>
            <consortium name="WormBaseParasite"/>
        </authorList>
    </citation>
    <scope>IDENTIFICATION</scope>
</reference>
<name>A0A1I7T3R2_9PELO</name>
<accession>A0A1I7T3R2</accession>
<dbReference type="Proteomes" id="UP000095282">
    <property type="component" value="Unplaced"/>
</dbReference>
<protein>
    <submittedName>
        <fullName evidence="3">ANK_REP_REGION domain-containing protein</fullName>
    </submittedName>
</protein>
<feature type="compositionally biased region" description="Polar residues" evidence="1">
    <location>
        <begin position="63"/>
        <end position="73"/>
    </location>
</feature>
<dbReference type="AlphaFoldDB" id="A0A1I7T3R2"/>
<sequence>MTSRPSFPGIIERPRTLDFVPTRKTHFSPVKTSLSPQKEQDKEQDPPPSPKKAEDSEQEFPPTDSSVIGSTTPLDLKLDELKSPLENVLKEEEERENKERILTIRKEWKTRGMPDPREWPRLRAIPNYDEYPLVQKSSEQLREDIRKLKKRKSEKEDKEVDEAWEVIREYGSEDNRYEASELVEYRDHNWCVALRICREKMVDRVTHQLLVYSYQSGIQRLQLSNKQMDTLGETLLMRYKTNEDHSIEVLPIYSALPSTGLLSLKYRNNKGIELRVYGICNFIDFDKDVDQMTHKTMIWTDALGPIYLTNGDRSSIRRKMQMPEQKLFAPLRMCQITVKGDFNSNVLNGTFLKWSVASYTPLIEEAPKDPNIGRNFWPARVLRFDDLVKEFQKTGHQSSHFSTSNTGTWFRSISEPRIRVFAGTQLNGILQSAGPTYAEKGVMMALVVPCFHQLKFIYYEALIVGPPRVVMLITEGRYSNYNAKTLAPAIQKIQNSYRKEKPHIEAPFHHNHLKSLKGSEEFHFDF</sequence>
<feature type="region of interest" description="Disordered" evidence="1">
    <location>
        <begin position="1"/>
        <end position="80"/>
    </location>
</feature>
<dbReference type="WBParaSite" id="Csp11.Scaffold492.g2126.t1">
    <property type="protein sequence ID" value="Csp11.Scaffold492.g2126.t1"/>
    <property type="gene ID" value="Csp11.Scaffold492.g2126"/>
</dbReference>
<evidence type="ECO:0000313" key="3">
    <source>
        <dbReference type="WBParaSite" id="Csp11.Scaffold492.g2126.t1"/>
    </source>
</evidence>
<evidence type="ECO:0000313" key="2">
    <source>
        <dbReference type="Proteomes" id="UP000095282"/>
    </source>
</evidence>
<dbReference type="eggNOG" id="ENOG502RT5Y">
    <property type="taxonomic scope" value="Eukaryota"/>
</dbReference>
<dbReference type="STRING" id="1561998.A0A1I7T3R2"/>